<dbReference type="EMBL" id="CP112887">
    <property type="protein sequence ID" value="WBW59283.1"/>
    <property type="molecule type" value="Genomic_DNA"/>
</dbReference>
<dbReference type="GO" id="GO:0003700">
    <property type="term" value="F:DNA-binding transcription factor activity"/>
    <property type="evidence" value="ECO:0007669"/>
    <property type="project" value="InterPro"/>
</dbReference>
<dbReference type="GO" id="GO:0043565">
    <property type="term" value="F:sequence-specific DNA binding"/>
    <property type="evidence" value="ECO:0007669"/>
    <property type="project" value="InterPro"/>
</dbReference>
<proteinExistence type="predicted"/>
<dbReference type="Gene3D" id="1.10.10.60">
    <property type="entry name" value="Homeodomain-like"/>
    <property type="match status" value="2"/>
</dbReference>
<dbReference type="PRINTS" id="PR00032">
    <property type="entry name" value="HTHARAC"/>
</dbReference>
<organism evidence="5 6">
    <name type="scientific">Klebsiella electrica</name>
    <dbReference type="NCBI Taxonomy" id="1259973"/>
    <lineage>
        <taxon>Bacteria</taxon>
        <taxon>Pseudomonadati</taxon>
        <taxon>Pseudomonadota</taxon>
        <taxon>Gammaproteobacteria</taxon>
        <taxon>Enterobacterales</taxon>
        <taxon>Enterobacteriaceae</taxon>
        <taxon>Klebsiella/Raoultella group</taxon>
        <taxon>Klebsiella</taxon>
    </lineage>
</organism>
<dbReference type="Proteomes" id="UP001210130">
    <property type="component" value="Chromosome"/>
</dbReference>
<name>A0AAJ5QP20_9ENTR</name>
<sequence length="116" mass="13861">MKDKSSSCLMRLTIQDILEWIEFNLTEELTLRVLEEKTGYSQWHFQKSFKGVTGMSPGVYIRKRKMVIARDLLKETNSSITEIAMYLGYRQQSTFCRSFRQHYHLTPRQYRLNTRA</sequence>
<dbReference type="InterPro" id="IPR009057">
    <property type="entry name" value="Homeodomain-like_sf"/>
</dbReference>
<reference evidence="5 6" key="1">
    <citation type="journal article" date="2023" name="Microbiol. Resour. Announc.">
        <title>Complete Genome Sequence of the First Colistin-Resistant Raoultella electrica Strain.</title>
        <authorList>
            <person name="Aldeia C."/>
            <person name="Campos-Madueno E.I."/>
            <person name="Sendi P."/>
            <person name="Endimiani A."/>
        </authorList>
    </citation>
    <scope>NUCLEOTIDE SEQUENCE [LARGE SCALE GENOMIC DNA]</scope>
    <source>
        <strain evidence="5 6">S2-IND-01-C</strain>
    </source>
</reference>
<dbReference type="InterPro" id="IPR018060">
    <property type="entry name" value="HTH_AraC"/>
</dbReference>
<dbReference type="SMART" id="SM00342">
    <property type="entry name" value="HTH_ARAC"/>
    <property type="match status" value="1"/>
</dbReference>
<dbReference type="PANTHER" id="PTHR47504">
    <property type="entry name" value="RIGHT ORIGIN-BINDING PROTEIN"/>
    <property type="match status" value="1"/>
</dbReference>
<dbReference type="AlphaFoldDB" id="A0AAJ5QP20"/>
<keyword evidence="1" id="KW-0805">Transcription regulation</keyword>
<dbReference type="InterPro" id="IPR020449">
    <property type="entry name" value="Tscrpt_reg_AraC-type_HTH"/>
</dbReference>
<evidence type="ECO:0000256" key="2">
    <source>
        <dbReference type="ARBA" id="ARBA00023125"/>
    </source>
</evidence>
<evidence type="ECO:0000256" key="3">
    <source>
        <dbReference type="ARBA" id="ARBA00023163"/>
    </source>
</evidence>
<accession>A0AAJ5QP20</accession>
<protein>
    <submittedName>
        <fullName evidence="5">AraC family transcriptional regulator</fullName>
    </submittedName>
</protein>
<dbReference type="RefSeq" id="WP_131050080.1">
    <property type="nucleotide sequence ID" value="NZ_CP112887.1"/>
</dbReference>
<keyword evidence="6" id="KW-1185">Reference proteome</keyword>
<feature type="domain" description="HTH araC/xylS-type" evidence="4">
    <location>
        <begin position="15"/>
        <end position="113"/>
    </location>
</feature>
<keyword evidence="3" id="KW-0804">Transcription</keyword>
<evidence type="ECO:0000259" key="4">
    <source>
        <dbReference type="PROSITE" id="PS01124"/>
    </source>
</evidence>
<gene>
    <name evidence="5" type="ORF">OR613_14645</name>
</gene>
<dbReference type="PROSITE" id="PS01124">
    <property type="entry name" value="HTH_ARAC_FAMILY_2"/>
    <property type="match status" value="1"/>
</dbReference>
<dbReference type="SUPFAM" id="SSF46689">
    <property type="entry name" value="Homeodomain-like"/>
    <property type="match status" value="2"/>
</dbReference>
<keyword evidence="2" id="KW-0238">DNA-binding</keyword>
<dbReference type="Pfam" id="PF12833">
    <property type="entry name" value="HTH_18"/>
    <property type="match status" value="1"/>
</dbReference>
<evidence type="ECO:0000256" key="1">
    <source>
        <dbReference type="ARBA" id="ARBA00023015"/>
    </source>
</evidence>
<dbReference type="InterPro" id="IPR050959">
    <property type="entry name" value="MarA-like"/>
</dbReference>
<evidence type="ECO:0000313" key="5">
    <source>
        <dbReference type="EMBL" id="WBW59283.1"/>
    </source>
</evidence>
<evidence type="ECO:0000313" key="6">
    <source>
        <dbReference type="Proteomes" id="UP001210130"/>
    </source>
</evidence>
<dbReference type="PANTHER" id="PTHR47504:SF5">
    <property type="entry name" value="RIGHT ORIGIN-BINDING PROTEIN"/>
    <property type="match status" value="1"/>
</dbReference>